<organism evidence="1">
    <name type="scientific">mine drainage metagenome</name>
    <dbReference type="NCBI Taxonomy" id="410659"/>
    <lineage>
        <taxon>unclassified sequences</taxon>
        <taxon>metagenomes</taxon>
        <taxon>ecological metagenomes</taxon>
    </lineage>
</organism>
<name>T1ACL9_9ZZZZ</name>
<evidence type="ECO:0000313" key="1">
    <source>
        <dbReference type="EMBL" id="EQD54807.1"/>
    </source>
</evidence>
<reference evidence="1" key="1">
    <citation type="submission" date="2013-08" db="EMBL/GenBank/DDBJ databases">
        <authorList>
            <person name="Mendez C."/>
            <person name="Richter M."/>
            <person name="Ferrer M."/>
            <person name="Sanchez J."/>
        </authorList>
    </citation>
    <scope>NUCLEOTIDE SEQUENCE</scope>
</reference>
<comment type="caution">
    <text evidence="1">The sequence shown here is derived from an EMBL/GenBank/DDBJ whole genome shotgun (WGS) entry which is preliminary data.</text>
</comment>
<dbReference type="EMBL" id="AUZY01006296">
    <property type="protein sequence ID" value="EQD54807.1"/>
    <property type="molecule type" value="Genomic_DNA"/>
</dbReference>
<sequence>REKGRVKNEFVRYLGREGTTPGKPRPARHLLDEIRPTGSSRAGDVALLWTIAQDLKIPATIDTICGRYSPREGPSPGVLLTTWAINRVLHPESATQLERWLPTTDLPRLTGIPPEAF</sequence>
<reference evidence="1" key="2">
    <citation type="journal article" date="2014" name="ISME J.">
        <title>Microbial stratification in low pH oxic and suboxic macroscopic growths along an acid mine drainage.</title>
        <authorList>
            <person name="Mendez-Garcia C."/>
            <person name="Mesa V."/>
            <person name="Sprenger R.R."/>
            <person name="Richter M."/>
            <person name="Diez M.S."/>
            <person name="Solano J."/>
            <person name="Bargiela R."/>
            <person name="Golyshina O.V."/>
            <person name="Manteca A."/>
            <person name="Ramos J.L."/>
            <person name="Gallego J.R."/>
            <person name="Llorente I."/>
            <person name="Martins Dos Santos V.A."/>
            <person name="Jensen O.N."/>
            <person name="Pelaez A.I."/>
            <person name="Sanchez J."/>
            <person name="Ferrer M."/>
        </authorList>
    </citation>
    <scope>NUCLEOTIDE SEQUENCE</scope>
</reference>
<feature type="non-terminal residue" evidence="1">
    <location>
        <position position="1"/>
    </location>
</feature>
<proteinExistence type="predicted"/>
<gene>
    <name evidence="1" type="ORF">B1B_09500</name>
</gene>
<protein>
    <submittedName>
        <fullName evidence="1">Transposase</fullName>
    </submittedName>
</protein>
<dbReference type="AlphaFoldDB" id="T1ACL9"/>
<accession>T1ACL9</accession>
<feature type="non-terminal residue" evidence="1">
    <location>
        <position position="117"/>
    </location>
</feature>